<evidence type="ECO:0000313" key="3">
    <source>
        <dbReference type="Proteomes" id="UP000544222"/>
    </source>
</evidence>
<dbReference type="Proteomes" id="UP000544222">
    <property type="component" value="Unassembled WGS sequence"/>
</dbReference>
<proteinExistence type="predicted"/>
<dbReference type="AlphaFoldDB" id="A0A7W5DQK7"/>
<keyword evidence="3" id="KW-1185">Reference proteome</keyword>
<protein>
    <recommendedName>
        <fullName evidence="1">START-like domain-containing protein</fullName>
    </recommendedName>
</protein>
<feature type="domain" description="START-like" evidence="1">
    <location>
        <begin position="2"/>
        <end position="121"/>
    </location>
</feature>
<name>A0A7W5DQK7_9PORP</name>
<dbReference type="EMBL" id="JACHYB010000001">
    <property type="protein sequence ID" value="MBB3187255.1"/>
    <property type="molecule type" value="Genomic_DNA"/>
</dbReference>
<accession>A0A7W5DQK7</accession>
<gene>
    <name evidence="2" type="ORF">FHX64_001418</name>
</gene>
<evidence type="ECO:0000259" key="1">
    <source>
        <dbReference type="Pfam" id="PF19569"/>
    </source>
</evidence>
<dbReference type="Gene3D" id="3.30.530.20">
    <property type="match status" value="1"/>
</dbReference>
<dbReference type="InterPro" id="IPR023393">
    <property type="entry name" value="START-like_dom_sf"/>
</dbReference>
<reference evidence="2 3" key="1">
    <citation type="submission" date="2020-08" db="EMBL/GenBank/DDBJ databases">
        <title>Genomic Encyclopedia of Type Strains, Phase IV (KMG-IV): sequencing the most valuable type-strain genomes for metagenomic binning, comparative biology and taxonomic classification.</title>
        <authorList>
            <person name="Goeker M."/>
        </authorList>
    </citation>
    <scope>NUCLEOTIDE SEQUENCE [LARGE SCALE GENOMIC DNA]</scope>
    <source>
        <strain evidence="2 3">DSM 27471</strain>
    </source>
</reference>
<dbReference type="InterPro" id="IPR045736">
    <property type="entry name" value="START_2"/>
</dbReference>
<dbReference type="SUPFAM" id="SSF55961">
    <property type="entry name" value="Bet v1-like"/>
    <property type="match status" value="1"/>
</dbReference>
<comment type="caution">
    <text evidence="2">The sequence shown here is derived from an EMBL/GenBank/DDBJ whole genome shotgun (WGS) entry which is preliminary data.</text>
</comment>
<sequence length="126" mass="14612">MKKEKIQLEYVFSNISINVLWNNISTAAGLSEWFADKVETQGRIFTFTWGDYSQTAEMIQLHNGSSIRFRWQDDAEHTYFEFRLAVDELVPQTALIIIDFATPDEINDATLLWNKQISNLRLHAGI</sequence>
<evidence type="ECO:0000313" key="2">
    <source>
        <dbReference type="EMBL" id="MBB3187255.1"/>
    </source>
</evidence>
<dbReference type="Pfam" id="PF19569">
    <property type="entry name" value="START_2"/>
    <property type="match status" value="1"/>
</dbReference>
<dbReference type="RefSeq" id="WP_183413040.1">
    <property type="nucleotide sequence ID" value="NZ_JACHYB010000001.1"/>
</dbReference>
<organism evidence="2 3">
    <name type="scientific">Microbacter margulisiae</name>
    <dbReference type="NCBI Taxonomy" id="1350067"/>
    <lineage>
        <taxon>Bacteria</taxon>
        <taxon>Pseudomonadati</taxon>
        <taxon>Bacteroidota</taxon>
        <taxon>Bacteroidia</taxon>
        <taxon>Bacteroidales</taxon>
        <taxon>Porphyromonadaceae</taxon>
        <taxon>Microbacter</taxon>
    </lineage>
</organism>